<dbReference type="AlphaFoldDB" id="A0A7W6P1Z2"/>
<evidence type="ECO:0008006" key="3">
    <source>
        <dbReference type="Google" id="ProtNLM"/>
    </source>
</evidence>
<dbReference type="InterPro" id="IPR035220">
    <property type="entry name" value="DUF5330"/>
</dbReference>
<comment type="caution">
    <text evidence="1">The sequence shown here is derived from an EMBL/GenBank/DDBJ whole genome shotgun (WGS) entry which is preliminary data.</text>
</comment>
<dbReference type="EMBL" id="JACIDU010000015">
    <property type="protein sequence ID" value="MBB4104884.1"/>
    <property type="molecule type" value="Genomic_DNA"/>
</dbReference>
<organism evidence="1 2">
    <name type="scientific">Allorhizobium borbori</name>
    <dbReference type="NCBI Taxonomy" id="485907"/>
    <lineage>
        <taxon>Bacteria</taxon>
        <taxon>Pseudomonadati</taxon>
        <taxon>Pseudomonadota</taxon>
        <taxon>Alphaproteobacteria</taxon>
        <taxon>Hyphomicrobiales</taxon>
        <taxon>Rhizobiaceae</taxon>
        <taxon>Rhizobium/Agrobacterium group</taxon>
        <taxon>Allorhizobium</taxon>
    </lineage>
</organism>
<name>A0A7W6P1Z2_9HYPH</name>
<dbReference type="RefSeq" id="WP_183793953.1">
    <property type="nucleotide sequence ID" value="NZ_JACIDU010000015.1"/>
</dbReference>
<protein>
    <recommendedName>
        <fullName evidence="3">DUF5330 domain-containing protein</fullName>
    </recommendedName>
</protein>
<reference evidence="1 2" key="1">
    <citation type="submission" date="2020-08" db="EMBL/GenBank/DDBJ databases">
        <title>Genomic Encyclopedia of Type Strains, Phase IV (KMG-IV): sequencing the most valuable type-strain genomes for metagenomic binning, comparative biology and taxonomic classification.</title>
        <authorList>
            <person name="Goeker M."/>
        </authorList>
    </citation>
    <scope>NUCLEOTIDE SEQUENCE [LARGE SCALE GENOMIC DNA]</scope>
    <source>
        <strain evidence="1 2">DSM 26385</strain>
    </source>
</reference>
<gene>
    <name evidence="1" type="ORF">GGQ66_003466</name>
</gene>
<keyword evidence="2" id="KW-1185">Reference proteome</keyword>
<proteinExistence type="predicted"/>
<dbReference type="Proteomes" id="UP000584824">
    <property type="component" value="Unassembled WGS sequence"/>
</dbReference>
<sequence>MWFLIKGSFWTTLTLVALSFLSSQPDGEANGKPGIEVSEAFGAASEAYRYISALCTEKPEVCEKGSETFIALQHRAREGAKVAYQIIDRHLADQQAPEETAATDSHAEDTLTTGAVTVVPVPHAKPVR</sequence>
<dbReference type="Pfam" id="PF17264">
    <property type="entry name" value="DUF5330"/>
    <property type="match status" value="1"/>
</dbReference>
<evidence type="ECO:0000313" key="1">
    <source>
        <dbReference type="EMBL" id="MBB4104884.1"/>
    </source>
</evidence>
<evidence type="ECO:0000313" key="2">
    <source>
        <dbReference type="Proteomes" id="UP000584824"/>
    </source>
</evidence>
<accession>A0A7W6P1Z2</accession>